<evidence type="ECO:0000256" key="3">
    <source>
        <dbReference type="SAM" id="Coils"/>
    </source>
</evidence>
<dbReference type="GO" id="GO:0031410">
    <property type="term" value="C:cytoplasmic vesicle"/>
    <property type="evidence" value="ECO:0007669"/>
    <property type="project" value="UniProtKB-ARBA"/>
</dbReference>
<dbReference type="GeneTree" id="ENSGT00940000157737"/>
<dbReference type="GO" id="GO:0005096">
    <property type="term" value="F:GTPase activator activity"/>
    <property type="evidence" value="ECO:0007669"/>
    <property type="project" value="UniProtKB-KW"/>
</dbReference>
<dbReference type="SUPFAM" id="SSF50729">
    <property type="entry name" value="PH domain-like"/>
    <property type="match status" value="1"/>
</dbReference>
<name>A0A3Q1J7M8_ANATE</name>
<dbReference type="InterPro" id="IPR035969">
    <property type="entry name" value="Rab-GAP_TBC_sf"/>
</dbReference>
<dbReference type="InterPro" id="IPR001849">
    <property type="entry name" value="PH_domain"/>
</dbReference>
<dbReference type="GO" id="GO:0005829">
    <property type="term" value="C:cytosol"/>
    <property type="evidence" value="ECO:0007669"/>
    <property type="project" value="UniProtKB-ARBA"/>
</dbReference>
<dbReference type="InterPro" id="IPR011993">
    <property type="entry name" value="PH-like_dom_sf"/>
</dbReference>
<feature type="domain" description="Rab-GAP TBC" evidence="5">
    <location>
        <begin position="671"/>
        <end position="865"/>
    </location>
</feature>
<protein>
    <recommendedName>
        <fullName evidence="8">TBC1 domain family, member 2B</fullName>
    </recommendedName>
</protein>
<reference evidence="6" key="3">
    <citation type="submission" date="2025-09" db="UniProtKB">
        <authorList>
            <consortium name="Ensembl"/>
        </authorList>
    </citation>
    <scope>IDENTIFICATION</scope>
</reference>
<dbReference type="STRING" id="64144.ENSATEP00000011126"/>
<dbReference type="FunFam" id="1.10.472.80:FF:000018">
    <property type="entry name" value="TBC1 domain family member 2B"/>
    <property type="match status" value="1"/>
</dbReference>
<reference evidence="6" key="2">
    <citation type="submission" date="2025-08" db="UniProtKB">
        <authorList>
            <consortium name="Ensembl"/>
        </authorList>
    </citation>
    <scope>IDENTIFICATION</scope>
</reference>
<feature type="coiled-coil region" evidence="3">
    <location>
        <begin position="508"/>
        <end position="542"/>
    </location>
</feature>
<evidence type="ECO:0000256" key="1">
    <source>
        <dbReference type="ARBA" id="ARBA00022468"/>
    </source>
</evidence>
<evidence type="ECO:0000259" key="5">
    <source>
        <dbReference type="PROSITE" id="PS50086"/>
    </source>
</evidence>
<dbReference type="SMART" id="SM00233">
    <property type="entry name" value="PH"/>
    <property type="match status" value="1"/>
</dbReference>
<dbReference type="OMA" id="MMRCVEL"/>
<dbReference type="Ensembl" id="ENSATET00000011310.3">
    <property type="protein sequence ID" value="ENSATEP00000011126.1"/>
    <property type="gene ID" value="ENSATEG00000007749.3"/>
</dbReference>
<dbReference type="CDD" id="cd01265">
    <property type="entry name" value="PH_TBC1D2A"/>
    <property type="match status" value="1"/>
</dbReference>
<accession>A0A3Q1J7M8</accession>
<gene>
    <name evidence="6" type="primary">TBC1D2B</name>
</gene>
<keyword evidence="7" id="KW-1185">Reference proteome</keyword>
<dbReference type="PANTHER" id="PTHR47219:SF20">
    <property type="entry name" value="TBC1 DOMAIN FAMILY MEMBER 2B"/>
    <property type="match status" value="1"/>
</dbReference>
<keyword evidence="2 3" id="KW-0175">Coiled coil</keyword>
<proteinExistence type="predicted"/>
<feature type="domain" description="PH" evidence="4">
    <location>
        <begin position="34"/>
        <end position="131"/>
    </location>
</feature>
<dbReference type="GO" id="GO:0031267">
    <property type="term" value="F:small GTPase binding"/>
    <property type="evidence" value="ECO:0007669"/>
    <property type="project" value="TreeGrafter"/>
</dbReference>
<dbReference type="Gene3D" id="1.10.8.270">
    <property type="entry name" value="putative rabgap domain of human tbc1 domain family member 14 like domains"/>
    <property type="match status" value="1"/>
</dbReference>
<dbReference type="FunFam" id="2.30.29.30:FF:000248">
    <property type="entry name" value="TBC1 domain family member 2A isoform X1"/>
    <property type="match status" value="1"/>
</dbReference>
<dbReference type="SMART" id="SM00164">
    <property type="entry name" value="TBC"/>
    <property type="match status" value="1"/>
</dbReference>
<dbReference type="AlphaFoldDB" id="A0A3Q1J7M8"/>
<evidence type="ECO:0008006" key="8">
    <source>
        <dbReference type="Google" id="ProtNLM"/>
    </source>
</evidence>
<dbReference type="Gene3D" id="2.30.29.30">
    <property type="entry name" value="Pleckstrin-homology domain (PH domain)/Phosphotyrosine-binding domain (PTB)"/>
    <property type="match status" value="1"/>
</dbReference>
<dbReference type="InParanoid" id="A0A3Q1J7M8"/>
<dbReference type="Pfam" id="PF00169">
    <property type="entry name" value="PH"/>
    <property type="match status" value="1"/>
</dbReference>
<dbReference type="PANTHER" id="PTHR47219">
    <property type="entry name" value="RAB GTPASE-ACTIVATING PROTEIN 1-LIKE"/>
    <property type="match status" value="1"/>
</dbReference>
<feature type="coiled-coil region" evidence="3">
    <location>
        <begin position="331"/>
        <end position="365"/>
    </location>
</feature>
<reference evidence="6" key="1">
    <citation type="submission" date="2021-04" db="EMBL/GenBank/DDBJ databases">
        <authorList>
            <consortium name="Wellcome Sanger Institute Data Sharing"/>
        </authorList>
    </citation>
    <scope>NUCLEOTIDE SEQUENCE [LARGE SCALE GENOMIC DNA]</scope>
</reference>
<dbReference type="PROSITE" id="PS50003">
    <property type="entry name" value="PH_DOMAIN"/>
    <property type="match status" value="1"/>
</dbReference>
<dbReference type="FunCoup" id="A0A3Q1J7M8">
    <property type="interactions" value="465"/>
</dbReference>
<dbReference type="FunFam" id="1.10.10.750:FF:000018">
    <property type="entry name" value="TBC domaincontaining protein"/>
    <property type="match status" value="1"/>
</dbReference>
<dbReference type="InterPro" id="IPR050302">
    <property type="entry name" value="Rab_GAP_TBC_domain"/>
</dbReference>
<dbReference type="Pfam" id="PF00566">
    <property type="entry name" value="RabGAP-TBC"/>
    <property type="match status" value="1"/>
</dbReference>
<dbReference type="RefSeq" id="XP_026221584.1">
    <property type="nucleotide sequence ID" value="XM_026365799.1"/>
</dbReference>
<sequence length="972" mass="111819">MYEEKDGTDTNSCPRIVASRSVDVAEVESGKEQTSKLCGYLNKQTGKGPLRGYKTRWFVYDPRKCYLYYFKTPQDALPLGHIDIGDACFSYDVEGEEGQFEIRTAGKEFLLKAPSRQVMHYWLQQLQQKRWEYSNTRGSGQRDSWNSPTLAYSSTGLVGKDNDTFVFEKLSDSMEQVRHDFAMETETGGGGPAGIQLSRGPSAVSTNPLNFSLKNFGTELRNSMSSLRTGRGGEGRRSVFYTGNHSAEEWELVDAPPKDFCEPKHQSDTHRHSFGSTFTFDFGRNPARSKRLLLRDMIGPGRFGRTSEIRSAESSPVEFNGSKPLDMQLRVQSQQEELSRMQQEQAKLREELASQKELVRLLQQTLRTSQCERPMVHRPAAAQDSAAPTDQTQTLVATQEAITQLEALLQERDRQIQSLCGHMERLALEKESLQLELKGLKIKVGEINDQLGMLMETIQAKDEAIMKLSQEIPEQSASLNDNGSLSPNKVQQEFDVLKDSLQGYKSQNKFLNKEILELTILRRNAESREKALEAKYTALEAKLCQVESKYLVLLQEMKTPVCSSSEQSPAREVISRLLEDALQAESPDQQEHPIFKPNTVSEYDVYGFKTVPEEEEEEEKLVAKVRALELKSLSMTDQEVSVGVKWENYLASTMNRDLMRSPELKALIRCGVPHEHRSQVWRWCVSFHVKKFRDHLPPDYYETLLNVAWEKPNPASKQIELDLLRTLPNNKHYASPSAGGIQKLRNVLIAFSWRNPDIGYCQGLNRLAAIALLYLDQEDAFWSLIAIVEVFMPRDYYTKTLLGSQVDQRVFKDLMCEKLPRLHAHFEQYKVDFSLITFNWFLVVFVDSVVSDILFKIWDAFLYEGPKIIFRFALALFKYKEEEFLKLQDSTAIFKYLRYFTRTILDSRKLMNIAFVDMNPFPMRQIQNRRSFHLEKVRLELTELEAIRQTFLRERETNQDGRSFVSDDEEDN</sequence>
<dbReference type="GeneID" id="113165958"/>
<dbReference type="Proteomes" id="UP000265040">
    <property type="component" value="Chromosome 6"/>
</dbReference>
<evidence type="ECO:0000313" key="7">
    <source>
        <dbReference type="Proteomes" id="UP000265040"/>
    </source>
</evidence>
<dbReference type="Gene3D" id="1.10.472.80">
    <property type="entry name" value="Ypt/Rab-GAP domain of gyp1p, domain 3"/>
    <property type="match status" value="1"/>
</dbReference>
<keyword evidence="1" id="KW-0343">GTPase activation</keyword>
<evidence type="ECO:0000256" key="2">
    <source>
        <dbReference type="ARBA" id="ARBA00023054"/>
    </source>
</evidence>
<dbReference type="OrthoDB" id="294251at2759"/>
<dbReference type="InterPro" id="IPR000195">
    <property type="entry name" value="Rab-GAP-TBC_dom"/>
</dbReference>
<feature type="coiled-coil region" evidence="3">
    <location>
        <begin position="423"/>
        <end position="450"/>
    </location>
</feature>
<dbReference type="FunFam" id="1.10.8.270:FF:000014">
    <property type="entry name" value="Putative TBC1 domain family member 2B"/>
    <property type="match status" value="1"/>
</dbReference>
<evidence type="ECO:0000259" key="4">
    <source>
        <dbReference type="PROSITE" id="PS50003"/>
    </source>
</evidence>
<evidence type="ECO:0000313" key="6">
    <source>
        <dbReference type="Ensembl" id="ENSATEP00000011126.1"/>
    </source>
</evidence>
<dbReference type="SUPFAM" id="SSF47923">
    <property type="entry name" value="Ypt/Rab-GAP domain of gyp1p"/>
    <property type="match status" value="2"/>
</dbReference>
<dbReference type="PROSITE" id="PS50086">
    <property type="entry name" value="TBC_RABGAP"/>
    <property type="match status" value="1"/>
</dbReference>
<organism evidence="6 7">
    <name type="scientific">Anabas testudineus</name>
    <name type="common">Climbing perch</name>
    <name type="synonym">Anthias testudineus</name>
    <dbReference type="NCBI Taxonomy" id="64144"/>
    <lineage>
        <taxon>Eukaryota</taxon>
        <taxon>Metazoa</taxon>
        <taxon>Chordata</taxon>
        <taxon>Craniata</taxon>
        <taxon>Vertebrata</taxon>
        <taxon>Euteleostomi</taxon>
        <taxon>Actinopterygii</taxon>
        <taxon>Neopterygii</taxon>
        <taxon>Teleostei</taxon>
        <taxon>Neoteleostei</taxon>
        <taxon>Acanthomorphata</taxon>
        <taxon>Anabantaria</taxon>
        <taxon>Anabantiformes</taxon>
        <taxon>Anabantoidei</taxon>
        <taxon>Anabantidae</taxon>
        <taxon>Anabas</taxon>
    </lineage>
</organism>